<evidence type="ECO:0000256" key="4">
    <source>
        <dbReference type="SAM" id="SignalP"/>
    </source>
</evidence>
<evidence type="ECO:0000313" key="7">
    <source>
        <dbReference type="Proteomes" id="UP000218332"/>
    </source>
</evidence>
<dbReference type="AlphaFoldDB" id="A0A2A2I0K6"/>
<sequence>MIRKTFLAALMAVLALPVAAETTIGVVDLRRALFSSEGAQSFSEKLQGEFADDEKKVRQAQQEAKKLKQRLEKDGAMMNESEREELTQKFREKVQEFNYLKQRLDSTVSSRKQQFLKQSRPKVDAAIKELQKEHDLDLVLPAEAVVYSKPDMNLTQQLLEKLNQ</sequence>
<dbReference type="SUPFAM" id="SSF111384">
    <property type="entry name" value="OmpH-like"/>
    <property type="match status" value="1"/>
</dbReference>
<dbReference type="InterPro" id="IPR024930">
    <property type="entry name" value="Skp_dom_sf"/>
</dbReference>
<comment type="similarity">
    <text evidence="1">Belongs to the Skp family.</text>
</comment>
<evidence type="ECO:0000313" key="5">
    <source>
        <dbReference type="EMBL" id="PAV24836.1"/>
    </source>
</evidence>
<dbReference type="Gene3D" id="3.30.910.20">
    <property type="entry name" value="Skp domain"/>
    <property type="match status" value="1"/>
</dbReference>
<keyword evidence="7" id="KW-1185">Reference proteome</keyword>
<dbReference type="GO" id="GO:0051082">
    <property type="term" value="F:unfolded protein binding"/>
    <property type="evidence" value="ECO:0007669"/>
    <property type="project" value="InterPro"/>
</dbReference>
<dbReference type="SMART" id="SM00935">
    <property type="entry name" value="OmpH"/>
    <property type="match status" value="1"/>
</dbReference>
<dbReference type="PANTHER" id="PTHR35089:SF1">
    <property type="entry name" value="CHAPERONE PROTEIN SKP"/>
    <property type="match status" value="1"/>
</dbReference>
<feature type="chain" id="PRO_5036035262" evidence="4">
    <location>
        <begin position="21"/>
        <end position="164"/>
    </location>
</feature>
<evidence type="ECO:0000256" key="1">
    <source>
        <dbReference type="ARBA" id="ARBA00009091"/>
    </source>
</evidence>
<dbReference type="InterPro" id="IPR005632">
    <property type="entry name" value="Chaperone_Skp"/>
</dbReference>
<dbReference type="Proteomes" id="UP000218332">
    <property type="component" value="Unassembled WGS sequence"/>
</dbReference>
<name>A0A2A2I0K6_9GAMM</name>
<dbReference type="Proteomes" id="UP000245887">
    <property type="component" value="Unassembled WGS sequence"/>
</dbReference>
<organism evidence="5 7">
    <name type="scientific">Tamilnaduibacter salinus</name>
    <dbReference type="NCBI Taxonomy" id="1484056"/>
    <lineage>
        <taxon>Bacteria</taxon>
        <taxon>Pseudomonadati</taxon>
        <taxon>Pseudomonadota</taxon>
        <taxon>Gammaproteobacteria</taxon>
        <taxon>Pseudomonadales</taxon>
        <taxon>Marinobacteraceae</taxon>
        <taxon>Tamilnaduibacter</taxon>
    </lineage>
</organism>
<dbReference type="PANTHER" id="PTHR35089">
    <property type="entry name" value="CHAPERONE PROTEIN SKP"/>
    <property type="match status" value="1"/>
</dbReference>
<evidence type="ECO:0000313" key="6">
    <source>
        <dbReference type="EMBL" id="PVY69793.1"/>
    </source>
</evidence>
<evidence type="ECO:0000313" key="8">
    <source>
        <dbReference type="Proteomes" id="UP000245887"/>
    </source>
</evidence>
<dbReference type="EMBL" id="NMPM01000100">
    <property type="protein sequence ID" value="PAV24836.1"/>
    <property type="molecule type" value="Genomic_DNA"/>
</dbReference>
<proteinExistence type="inferred from homology"/>
<dbReference type="RefSeq" id="WP_095612080.1">
    <property type="nucleotide sequence ID" value="NZ_NMPM01000100.1"/>
</dbReference>
<feature type="coiled-coil region" evidence="3">
    <location>
        <begin position="43"/>
        <end position="84"/>
    </location>
</feature>
<dbReference type="Pfam" id="PF03938">
    <property type="entry name" value="OmpH"/>
    <property type="match status" value="1"/>
</dbReference>
<keyword evidence="3" id="KW-0175">Coiled coil</keyword>
<reference evidence="6 8" key="2">
    <citation type="submission" date="2018-04" db="EMBL/GenBank/DDBJ databases">
        <title>Genomic Encyclopedia of Type Strains, Phase IV (KMG-IV): sequencing the most valuable type-strain genomes for metagenomic binning, comparative biology and taxonomic classification.</title>
        <authorList>
            <person name="Goeker M."/>
        </authorList>
    </citation>
    <scope>NUCLEOTIDE SEQUENCE [LARGE SCALE GENOMIC DNA]</scope>
    <source>
        <strain evidence="6 8">DSM 28688</strain>
    </source>
</reference>
<keyword evidence="2 4" id="KW-0732">Signal</keyword>
<protein>
    <submittedName>
        <fullName evidence="6">Periplasmic chaperone for outer membrane proteins Skp</fullName>
    </submittedName>
</protein>
<accession>A0A2A2I0K6</accession>
<dbReference type="GO" id="GO:0050821">
    <property type="term" value="P:protein stabilization"/>
    <property type="evidence" value="ECO:0007669"/>
    <property type="project" value="TreeGrafter"/>
</dbReference>
<feature type="signal peptide" evidence="4">
    <location>
        <begin position="1"/>
        <end position="20"/>
    </location>
</feature>
<evidence type="ECO:0000256" key="3">
    <source>
        <dbReference type="SAM" id="Coils"/>
    </source>
</evidence>
<reference evidence="5 7" key="1">
    <citation type="submission" date="2017-07" db="EMBL/GenBank/DDBJ databases">
        <title>Tamlnaduibacter salinus (Mi-7) genome sequencing.</title>
        <authorList>
            <person name="Verma A."/>
            <person name="Krishnamurthi S."/>
        </authorList>
    </citation>
    <scope>NUCLEOTIDE SEQUENCE [LARGE SCALE GENOMIC DNA]</scope>
    <source>
        <strain evidence="5 7">Mi-7</strain>
    </source>
</reference>
<evidence type="ECO:0000256" key="2">
    <source>
        <dbReference type="ARBA" id="ARBA00022729"/>
    </source>
</evidence>
<comment type="caution">
    <text evidence="5">The sequence shown here is derived from an EMBL/GenBank/DDBJ whole genome shotgun (WGS) entry which is preliminary data.</text>
</comment>
<dbReference type="GO" id="GO:0005829">
    <property type="term" value="C:cytosol"/>
    <property type="evidence" value="ECO:0007669"/>
    <property type="project" value="TreeGrafter"/>
</dbReference>
<gene>
    <name evidence="6" type="ORF">C8D92_11120</name>
    <name evidence="5" type="ORF">CF392_14070</name>
</gene>
<dbReference type="EMBL" id="QEKQ01000011">
    <property type="protein sequence ID" value="PVY69793.1"/>
    <property type="molecule type" value="Genomic_DNA"/>
</dbReference>
<dbReference type="OrthoDB" id="6367399at2"/>